<dbReference type="GO" id="GO:0005737">
    <property type="term" value="C:cytoplasm"/>
    <property type="evidence" value="ECO:0007669"/>
    <property type="project" value="TreeGrafter"/>
</dbReference>
<proteinExistence type="predicted"/>
<keyword evidence="3" id="KW-1185">Reference proteome</keyword>
<dbReference type="PANTHER" id="PTHR22437">
    <property type="entry name" value="WINGED HELIX DOMAIN-CONTAINING PROTEIN"/>
    <property type="match status" value="1"/>
</dbReference>
<protein>
    <recommendedName>
        <fullName evidence="1">Winged helix Storkhead-box1 domain-containing protein</fullName>
    </recommendedName>
</protein>
<dbReference type="EMBL" id="KN728658">
    <property type="protein sequence ID" value="KIH63432.1"/>
    <property type="molecule type" value="Genomic_DNA"/>
</dbReference>
<organism evidence="2 3">
    <name type="scientific">Ancylostoma duodenale</name>
    <dbReference type="NCBI Taxonomy" id="51022"/>
    <lineage>
        <taxon>Eukaryota</taxon>
        <taxon>Metazoa</taxon>
        <taxon>Ecdysozoa</taxon>
        <taxon>Nematoda</taxon>
        <taxon>Chromadorea</taxon>
        <taxon>Rhabditida</taxon>
        <taxon>Rhabditina</taxon>
        <taxon>Rhabditomorpha</taxon>
        <taxon>Strongyloidea</taxon>
        <taxon>Ancylostomatidae</taxon>
        <taxon>Ancylostomatinae</taxon>
        <taxon>Ancylostoma</taxon>
    </lineage>
</organism>
<evidence type="ECO:0000259" key="1">
    <source>
        <dbReference type="Pfam" id="PF10264"/>
    </source>
</evidence>
<dbReference type="OrthoDB" id="10020110at2759"/>
<gene>
    <name evidence="2" type="ORF">ANCDUO_06265</name>
</gene>
<dbReference type="InterPro" id="IPR040126">
    <property type="entry name" value="STOX1/2"/>
</dbReference>
<dbReference type="Proteomes" id="UP000054047">
    <property type="component" value="Unassembled WGS sequence"/>
</dbReference>
<dbReference type="GO" id="GO:0000977">
    <property type="term" value="F:RNA polymerase II transcription regulatory region sequence-specific DNA binding"/>
    <property type="evidence" value="ECO:0007669"/>
    <property type="project" value="TreeGrafter"/>
</dbReference>
<dbReference type="GO" id="GO:0005634">
    <property type="term" value="C:nucleus"/>
    <property type="evidence" value="ECO:0007669"/>
    <property type="project" value="TreeGrafter"/>
</dbReference>
<evidence type="ECO:0000313" key="3">
    <source>
        <dbReference type="Proteomes" id="UP000054047"/>
    </source>
</evidence>
<dbReference type="GO" id="GO:0006357">
    <property type="term" value="P:regulation of transcription by RNA polymerase II"/>
    <property type="evidence" value="ECO:0007669"/>
    <property type="project" value="InterPro"/>
</dbReference>
<dbReference type="Pfam" id="PF10264">
    <property type="entry name" value="WHD_Storkhead"/>
    <property type="match status" value="1"/>
</dbReference>
<accession>A0A0C2DLG0</accession>
<dbReference type="AlphaFoldDB" id="A0A0C2DLG0"/>
<reference evidence="2 3" key="1">
    <citation type="submission" date="2013-12" db="EMBL/GenBank/DDBJ databases">
        <title>Draft genome of the parsitic nematode Ancylostoma duodenale.</title>
        <authorList>
            <person name="Mitreva M."/>
        </authorList>
    </citation>
    <scope>NUCLEOTIDE SEQUENCE [LARGE SCALE GENOMIC DNA]</scope>
    <source>
        <strain evidence="2 3">Zhejiang</strain>
    </source>
</reference>
<dbReference type="PANTHER" id="PTHR22437:SF0">
    <property type="entry name" value="FI21431P1"/>
    <property type="match status" value="1"/>
</dbReference>
<sequence length="108" mass="11626">MGAIQTVEQMHFVPLADVLCDAIVSLNRMGKATTIAAVRQHVIRNCPYVAPPSAEMVKQTVANLTATGLVYKMGDHLFVSVPAQTPTHAKVSAELVRGFIANEIRPSI</sequence>
<dbReference type="InterPro" id="IPR019391">
    <property type="entry name" value="Storkhead-box_WHD"/>
</dbReference>
<feature type="domain" description="Winged helix Storkhead-box1" evidence="1">
    <location>
        <begin position="4"/>
        <end position="82"/>
    </location>
</feature>
<evidence type="ECO:0000313" key="2">
    <source>
        <dbReference type="EMBL" id="KIH63432.1"/>
    </source>
</evidence>
<name>A0A0C2DLG0_9BILA</name>